<evidence type="ECO:0000259" key="2">
    <source>
        <dbReference type="Pfam" id="PF04389"/>
    </source>
</evidence>
<evidence type="ECO:0000256" key="1">
    <source>
        <dbReference type="SAM" id="SignalP"/>
    </source>
</evidence>
<dbReference type="EC" id="3.4.-.-" evidence="3"/>
<dbReference type="PANTHER" id="PTHR12147">
    <property type="entry name" value="METALLOPEPTIDASE M28 FAMILY MEMBER"/>
    <property type="match status" value="1"/>
</dbReference>
<dbReference type="SUPFAM" id="SSF53187">
    <property type="entry name" value="Zn-dependent exopeptidases"/>
    <property type="match status" value="1"/>
</dbReference>
<accession>A0ABV8UAD8</accession>
<name>A0ABV8UAD8_9PROT</name>
<keyword evidence="4" id="KW-1185">Reference proteome</keyword>
<feature type="domain" description="Peptidase M28" evidence="2">
    <location>
        <begin position="306"/>
        <end position="522"/>
    </location>
</feature>
<evidence type="ECO:0000313" key="3">
    <source>
        <dbReference type="EMBL" id="MFC4347458.1"/>
    </source>
</evidence>
<protein>
    <submittedName>
        <fullName evidence="3">M28 family metallopeptidase</fullName>
        <ecNumber evidence="3">3.4.-.-</ecNumber>
    </submittedName>
</protein>
<reference evidence="4" key="1">
    <citation type="journal article" date="2019" name="Int. J. Syst. Evol. Microbiol.">
        <title>The Global Catalogue of Microorganisms (GCM) 10K type strain sequencing project: providing services to taxonomists for standard genome sequencing and annotation.</title>
        <authorList>
            <consortium name="The Broad Institute Genomics Platform"/>
            <consortium name="The Broad Institute Genome Sequencing Center for Infectious Disease"/>
            <person name="Wu L."/>
            <person name="Ma J."/>
        </authorList>
    </citation>
    <scope>NUCLEOTIDE SEQUENCE [LARGE SCALE GENOMIC DNA]</scope>
    <source>
        <strain evidence="4">CGMCC 1.15304</strain>
    </source>
</reference>
<dbReference type="EMBL" id="JBHSCR010000003">
    <property type="protein sequence ID" value="MFC4347458.1"/>
    <property type="molecule type" value="Genomic_DNA"/>
</dbReference>
<feature type="chain" id="PRO_5045377376" evidence="1">
    <location>
        <begin position="24"/>
        <end position="562"/>
    </location>
</feature>
<dbReference type="InterPro" id="IPR045175">
    <property type="entry name" value="M28_fam"/>
</dbReference>
<keyword evidence="1" id="KW-0732">Signal</keyword>
<dbReference type="CDD" id="cd04820">
    <property type="entry name" value="PA_M28_1_1"/>
    <property type="match status" value="1"/>
</dbReference>
<dbReference type="InterPro" id="IPR007484">
    <property type="entry name" value="Peptidase_M28"/>
</dbReference>
<dbReference type="Proteomes" id="UP001595776">
    <property type="component" value="Unassembled WGS sequence"/>
</dbReference>
<dbReference type="Gene3D" id="3.40.630.10">
    <property type="entry name" value="Zn peptidases"/>
    <property type="match status" value="2"/>
</dbReference>
<evidence type="ECO:0000313" key="4">
    <source>
        <dbReference type="Proteomes" id="UP001595776"/>
    </source>
</evidence>
<dbReference type="PROSITE" id="PS51257">
    <property type="entry name" value="PROKAR_LIPOPROTEIN"/>
    <property type="match status" value="1"/>
</dbReference>
<dbReference type="InterPro" id="IPR046450">
    <property type="entry name" value="PA_dom_sf"/>
</dbReference>
<proteinExistence type="predicted"/>
<comment type="caution">
    <text evidence="3">The sequence shown here is derived from an EMBL/GenBank/DDBJ whole genome shotgun (WGS) entry which is preliminary data.</text>
</comment>
<dbReference type="Gene3D" id="3.50.30.30">
    <property type="match status" value="1"/>
</dbReference>
<dbReference type="PANTHER" id="PTHR12147:SF26">
    <property type="entry name" value="PEPTIDASE M28 DOMAIN-CONTAINING PROTEIN"/>
    <property type="match status" value="1"/>
</dbReference>
<dbReference type="SUPFAM" id="SSF52025">
    <property type="entry name" value="PA domain"/>
    <property type="match status" value="1"/>
</dbReference>
<dbReference type="Pfam" id="PF04389">
    <property type="entry name" value="Peptidase_M28"/>
    <property type="match status" value="1"/>
</dbReference>
<organism evidence="3 4">
    <name type="scientific">Kordiimonas lipolytica</name>
    <dbReference type="NCBI Taxonomy" id="1662421"/>
    <lineage>
        <taxon>Bacteria</taxon>
        <taxon>Pseudomonadati</taxon>
        <taxon>Pseudomonadota</taxon>
        <taxon>Alphaproteobacteria</taxon>
        <taxon>Kordiimonadales</taxon>
        <taxon>Kordiimonadaceae</taxon>
        <taxon>Kordiimonas</taxon>
    </lineage>
</organism>
<feature type="signal peptide" evidence="1">
    <location>
        <begin position="1"/>
        <end position="23"/>
    </location>
</feature>
<keyword evidence="3" id="KW-0378">Hydrolase</keyword>
<dbReference type="RefSeq" id="WP_156432083.1">
    <property type="nucleotide sequence ID" value="NZ_JBHSCR010000003.1"/>
</dbReference>
<gene>
    <name evidence="3" type="ORF">ACFO5Q_06330</name>
</gene>
<sequence length="562" mass="60115">MFSNNKMRVGFSALSFLAVAACADTGSVEKTAADRAESFSASRIEADVRFLADDTLKGRDTGSEGYRISANYVAAEFAQLGLKPAGENGGYFQEVPFKTAKLDVESAAMSVTVNGEEKTLTAGDDFYMSGDVNVPSGDVSGDLVFVGYGIHAPDLGHDDLTGVDLEGKIAVLIGGAPTSFNSEIRAHHGSSTTKKKELARRGVVGTLVVSTLAGEKRRPFSRLKKYLGSESFDWVAPEGTDDGTPRITASAAISHDVARMLFEGADMSFDDVLAEAEEGTPKAMPLMTSASIKRDSILSDTFHSPNVLAVLEGSDPELKNEYVVMSAHLDHIGVSEHAKGDDKINNGALDNASGVAVMMEVARAYVRSGERPRRSILFAAVVAEEKGLLGAEYFAKFPTVAKEQMVANVNVDMPILLYDFADVVAFGADRSSLGPVTAEAVGSIGVALSPDPMPEEGIFTRSDHYRFVQQGIPSVFLVTGWGPSVDGKDGGAIFREFLGKTYHRPHDSLDQEINYQAGAKFAYVNWLILNEVANADERPRWNAGDFFGRTFGGLGVDASEAR</sequence>
<dbReference type="GO" id="GO:0016787">
    <property type="term" value="F:hydrolase activity"/>
    <property type="evidence" value="ECO:0007669"/>
    <property type="project" value="UniProtKB-KW"/>
</dbReference>